<dbReference type="Pfam" id="PF09829">
    <property type="entry name" value="DUF2057"/>
    <property type="match status" value="1"/>
</dbReference>
<organism evidence="4 5">
    <name type="scientific">Thalassotalea mangrovi</name>
    <dbReference type="NCBI Taxonomy" id="2572245"/>
    <lineage>
        <taxon>Bacteria</taxon>
        <taxon>Pseudomonadati</taxon>
        <taxon>Pseudomonadota</taxon>
        <taxon>Gammaproteobacteria</taxon>
        <taxon>Alteromonadales</taxon>
        <taxon>Colwelliaceae</taxon>
        <taxon>Thalassotalea</taxon>
    </lineage>
</organism>
<accession>A0A4U1B6S0</accession>
<dbReference type="PANTHER" id="PTHR38108:SF1">
    <property type="entry name" value="UPF0319 PROTEIN YCCT"/>
    <property type="match status" value="1"/>
</dbReference>
<sequence length="201" mass="23182">MSLSMKAILVCLFFLTAITAQAAQLTIPDTFEVLAVDGEKRSKSFFTRATELDLAAGQHSVQLQYREMFEDATEDDHQTVRSEPFVIMFSVSADAKLQLLHPLQADVEQAKAFATSPRVQLVDSNNQAIPVEQISQQTYEQELMSMQQQRRQQVVKKSLSDDPTEFTHQGPDNLEMMKYWWQQATDIERQEFIRYLQEEQQ</sequence>
<evidence type="ECO:0000256" key="1">
    <source>
        <dbReference type="ARBA" id="ARBA00008490"/>
    </source>
</evidence>
<gene>
    <name evidence="4" type="ORF">E8M12_06415</name>
</gene>
<protein>
    <submittedName>
        <fullName evidence="4">DUF2057 domain-containing protein</fullName>
    </submittedName>
</protein>
<proteinExistence type="inferred from homology"/>
<keyword evidence="2 3" id="KW-0732">Signal</keyword>
<dbReference type="Proteomes" id="UP000307999">
    <property type="component" value="Unassembled WGS sequence"/>
</dbReference>
<dbReference type="PANTHER" id="PTHR38108">
    <property type="entry name" value="UPF0319 PROTEIN YCCT"/>
    <property type="match status" value="1"/>
</dbReference>
<evidence type="ECO:0000256" key="2">
    <source>
        <dbReference type="ARBA" id="ARBA00022729"/>
    </source>
</evidence>
<reference evidence="4 5" key="1">
    <citation type="submission" date="2019-04" db="EMBL/GenBank/DDBJ databases">
        <title>Thalassotalea guangxiensis sp. nov., isolated from sediment of the coastal wetland.</title>
        <authorList>
            <person name="Zheng S."/>
            <person name="Zhang D."/>
        </authorList>
    </citation>
    <scope>NUCLEOTIDE SEQUENCE [LARGE SCALE GENOMIC DNA]</scope>
    <source>
        <strain evidence="4 5">ZS-4</strain>
    </source>
</reference>
<dbReference type="InterPro" id="IPR018635">
    <property type="entry name" value="UPF0319"/>
</dbReference>
<feature type="signal peptide" evidence="3">
    <location>
        <begin position="1"/>
        <end position="22"/>
    </location>
</feature>
<name>A0A4U1B6S0_9GAMM</name>
<evidence type="ECO:0000256" key="3">
    <source>
        <dbReference type="SAM" id="SignalP"/>
    </source>
</evidence>
<dbReference type="AlphaFoldDB" id="A0A4U1B6S0"/>
<comment type="similarity">
    <text evidence="1">Belongs to the UPF0319 family.</text>
</comment>
<evidence type="ECO:0000313" key="5">
    <source>
        <dbReference type="Proteomes" id="UP000307999"/>
    </source>
</evidence>
<feature type="chain" id="PRO_5021015690" evidence="3">
    <location>
        <begin position="23"/>
        <end position="201"/>
    </location>
</feature>
<keyword evidence="5" id="KW-1185">Reference proteome</keyword>
<evidence type="ECO:0000313" key="4">
    <source>
        <dbReference type="EMBL" id="TKB45877.1"/>
    </source>
</evidence>
<comment type="caution">
    <text evidence="4">The sequence shown here is derived from an EMBL/GenBank/DDBJ whole genome shotgun (WGS) entry which is preliminary data.</text>
</comment>
<dbReference type="OrthoDB" id="5734775at2"/>
<dbReference type="EMBL" id="SWDB01000011">
    <property type="protein sequence ID" value="TKB45877.1"/>
    <property type="molecule type" value="Genomic_DNA"/>
</dbReference>